<keyword evidence="2" id="KW-0647">Proteasome</keyword>
<dbReference type="Gene3D" id="1.25.10.10">
    <property type="entry name" value="Leucine-rich Repeat Variant"/>
    <property type="match status" value="1"/>
</dbReference>
<dbReference type="PANTHER" id="PTHR32170:SF3">
    <property type="entry name" value="PROTEASOME ACTIVATOR COMPLEX SUBUNIT 4"/>
    <property type="match status" value="1"/>
</dbReference>
<name>A0A3M7PHQ6_BRAPC</name>
<dbReference type="PANTHER" id="PTHR32170">
    <property type="entry name" value="PROTEASOME ACTIVATOR COMPLEX SUBUNIT 4"/>
    <property type="match status" value="1"/>
</dbReference>
<dbReference type="GO" id="GO:0000502">
    <property type="term" value="C:proteasome complex"/>
    <property type="evidence" value="ECO:0007669"/>
    <property type="project" value="UniProtKB-KW"/>
</dbReference>
<organism evidence="2 3">
    <name type="scientific">Brachionus plicatilis</name>
    <name type="common">Marine rotifer</name>
    <name type="synonym">Brachionus muelleri</name>
    <dbReference type="NCBI Taxonomy" id="10195"/>
    <lineage>
        <taxon>Eukaryota</taxon>
        <taxon>Metazoa</taxon>
        <taxon>Spiralia</taxon>
        <taxon>Gnathifera</taxon>
        <taxon>Rotifera</taxon>
        <taxon>Eurotatoria</taxon>
        <taxon>Monogononta</taxon>
        <taxon>Pseudotrocha</taxon>
        <taxon>Ploima</taxon>
        <taxon>Brachionidae</taxon>
        <taxon>Brachionus</taxon>
    </lineage>
</organism>
<keyword evidence="3" id="KW-1185">Reference proteome</keyword>
<dbReference type="GO" id="GO:0005634">
    <property type="term" value="C:nucleus"/>
    <property type="evidence" value="ECO:0007669"/>
    <property type="project" value="TreeGrafter"/>
</dbReference>
<protein>
    <submittedName>
        <fullName evidence="2">Proteasome activator complex subunit 4-like</fullName>
    </submittedName>
</protein>
<dbReference type="InterPro" id="IPR011989">
    <property type="entry name" value="ARM-like"/>
</dbReference>
<evidence type="ECO:0000313" key="2">
    <source>
        <dbReference type="EMBL" id="RMZ98656.1"/>
    </source>
</evidence>
<dbReference type="AlphaFoldDB" id="A0A3M7PHQ6"/>
<accession>A0A3M7PHQ6</accession>
<dbReference type="GO" id="GO:0070628">
    <property type="term" value="F:proteasome binding"/>
    <property type="evidence" value="ECO:0007669"/>
    <property type="project" value="InterPro"/>
</dbReference>
<sequence length="453" mass="52356">MFFEIKKTKTVLCEHMLHQCLLRPETQIDNTELFQISGIWQKHCFVKDFALKKIESFFKLYSAFCFIKFTYKFSHRKDCFQYKLSLGINFDQGIEKILYIFSLNEIKNYIIKGCAVLSISNEVSFGKNFQNASYGTQNSSSFKNIPKFVETVVQKLNDCIQLYDQIHDQTLSNDARKDIQRLKINQIISNTNFIQTLLNWYILLITKGLEPLNFETLRILSKLSHIDNLISGDSNSKEKLCALRIYLPTWTLDQDCIQTLVEIVTQESKSVNWKSRQASIQMVRNFSILNSFILSEEQKCQIKQILLNLIVDENLQVRQSTCLVLGSMFHADFIKVDSEIINHFIKLTKINIKNNEFGHSSNQTKVIQCHGGILGLCAIVNSSPNEIPDNLPDVITHLCQFCHHIEPIKGSVKKCLSEFKRTHLDNWSAHKLKFTSEQLSMLNDTMLSGNYFA</sequence>
<proteinExistence type="predicted"/>
<dbReference type="GO" id="GO:0010499">
    <property type="term" value="P:proteasomal ubiquitin-independent protein catabolic process"/>
    <property type="evidence" value="ECO:0007669"/>
    <property type="project" value="TreeGrafter"/>
</dbReference>
<dbReference type="InterPro" id="IPR016024">
    <property type="entry name" value="ARM-type_fold"/>
</dbReference>
<gene>
    <name evidence="2" type="ORF">BpHYR1_051084</name>
</gene>
<dbReference type="Pfam" id="PF11919">
    <property type="entry name" value="PSME4_C"/>
    <property type="match status" value="1"/>
</dbReference>
<dbReference type="OrthoDB" id="17907at2759"/>
<dbReference type="STRING" id="10195.A0A3M7PHQ6"/>
<evidence type="ECO:0000259" key="1">
    <source>
        <dbReference type="Pfam" id="PF11919"/>
    </source>
</evidence>
<dbReference type="GO" id="GO:0016504">
    <property type="term" value="F:peptidase activator activity"/>
    <property type="evidence" value="ECO:0007669"/>
    <property type="project" value="InterPro"/>
</dbReference>
<dbReference type="Proteomes" id="UP000276133">
    <property type="component" value="Unassembled WGS sequence"/>
</dbReference>
<dbReference type="EMBL" id="REGN01010640">
    <property type="protein sequence ID" value="RMZ98656.1"/>
    <property type="molecule type" value="Genomic_DNA"/>
</dbReference>
<dbReference type="GO" id="GO:0005829">
    <property type="term" value="C:cytosol"/>
    <property type="evidence" value="ECO:0007669"/>
    <property type="project" value="TreeGrafter"/>
</dbReference>
<dbReference type="InterPro" id="IPR035309">
    <property type="entry name" value="PSME4"/>
</dbReference>
<comment type="caution">
    <text evidence="2">The sequence shown here is derived from an EMBL/GenBank/DDBJ whole genome shotgun (WGS) entry which is preliminary data.</text>
</comment>
<evidence type="ECO:0000313" key="3">
    <source>
        <dbReference type="Proteomes" id="UP000276133"/>
    </source>
</evidence>
<reference evidence="2 3" key="1">
    <citation type="journal article" date="2018" name="Sci. Rep.">
        <title>Genomic signatures of local adaptation to the degree of environmental predictability in rotifers.</title>
        <authorList>
            <person name="Franch-Gras L."/>
            <person name="Hahn C."/>
            <person name="Garcia-Roger E.M."/>
            <person name="Carmona M.J."/>
            <person name="Serra M."/>
            <person name="Gomez A."/>
        </authorList>
    </citation>
    <scope>NUCLEOTIDE SEQUENCE [LARGE SCALE GENOMIC DNA]</scope>
    <source>
        <strain evidence="2">HYR1</strain>
    </source>
</reference>
<dbReference type="SUPFAM" id="SSF48371">
    <property type="entry name" value="ARM repeat"/>
    <property type="match status" value="1"/>
</dbReference>
<feature type="domain" description="Proteasome activator complex subunit 4 C-terminal" evidence="1">
    <location>
        <begin position="367"/>
        <end position="453"/>
    </location>
</feature>
<dbReference type="InterPro" id="IPR021843">
    <property type="entry name" value="PSME4_C"/>
</dbReference>